<organism evidence="2 3">
    <name type="scientific">Winogradskyella flava</name>
    <dbReference type="NCBI Taxonomy" id="1884876"/>
    <lineage>
        <taxon>Bacteria</taxon>
        <taxon>Pseudomonadati</taxon>
        <taxon>Bacteroidota</taxon>
        <taxon>Flavobacteriia</taxon>
        <taxon>Flavobacteriales</taxon>
        <taxon>Flavobacteriaceae</taxon>
        <taxon>Winogradskyella</taxon>
    </lineage>
</organism>
<name>A0A842IXK9_9FLAO</name>
<sequence length="116" mass="13077">MKKIFFTLLFFGCCFLISAQTEPKVGDELIIEAQDGPTYHHIKFPKLNILVKRGKVANYKSVHGNVVIIDDVITDKDNNTYVVLKKKDGSKFFGYLTKVKANYEKSIASGEMVVKS</sequence>
<dbReference type="RefSeq" id="WP_185790472.1">
    <property type="nucleotide sequence ID" value="NZ_JACLCP010000007.1"/>
</dbReference>
<comment type="caution">
    <text evidence="2">The sequence shown here is derived from an EMBL/GenBank/DDBJ whole genome shotgun (WGS) entry which is preliminary data.</text>
</comment>
<keyword evidence="3" id="KW-1185">Reference proteome</keyword>
<dbReference type="Proteomes" id="UP000533900">
    <property type="component" value="Unassembled WGS sequence"/>
</dbReference>
<protein>
    <recommendedName>
        <fullName evidence="4">Dihydroorotase</fullName>
    </recommendedName>
</protein>
<evidence type="ECO:0000256" key="1">
    <source>
        <dbReference type="SAM" id="SignalP"/>
    </source>
</evidence>
<evidence type="ECO:0000313" key="3">
    <source>
        <dbReference type="Proteomes" id="UP000533900"/>
    </source>
</evidence>
<accession>A0A842IXK9</accession>
<proteinExistence type="predicted"/>
<keyword evidence="1" id="KW-0732">Signal</keyword>
<dbReference type="EMBL" id="JACLCP010000007">
    <property type="protein sequence ID" value="MBC2846764.1"/>
    <property type="molecule type" value="Genomic_DNA"/>
</dbReference>
<evidence type="ECO:0000313" key="2">
    <source>
        <dbReference type="EMBL" id="MBC2846764.1"/>
    </source>
</evidence>
<gene>
    <name evidence="2" type="ORF">H7F21_16775</name>
</gene>
<dbReference type="AlphaFoldDB" id="A0A842IXK9"/>
<feature type="signal peptide" evidence="1">
    <location>
        <begin position="1"/>
        <end position="19"/>
    </location>
</feature>
<feature type="chain" id="PRO_5032583142" description="Dihydroorotase" evidence="1">
    <location>
        <begin position="20"/>
        <end position="116"/>
    </location>
</feature>
<evidence type="ECO:0008006" key="4">
    <source>
        <dbReference type="Google" id="ProtNLM"/>
    </source>
</evidence>
<reference evidence="2" key="1">
    <citation type="submission" date="2020-08" db="EMBL/GenBank/DDBJ databases">
        <title>Winogradskyella ouciana sp. nov., isolated from the hadal seawater of the Mariana Trench.</title>
        <authorList>
            <person name="He X."/>
        </authorList>
    </citation>
    <scope>NUCLEOTIDE SEQUENCE [LARGE SCALE GENOMIC DNA]</scope>
    <source>
        <strain evidence="2">KCTC 52348</strain>
    </source>
</reference>